<organism evidence="1 2">
    <name type="scientific">Reticulomyxa filosa</name>
    <dbReference type="NCBI Taxonomy" id="46433"/>
    <lineage>
        <taxon>Eukaryota</taxon>
        <taxon>Sar</taxon>
        <taxon>Rhizaria</taxon>
        <taxon>Retaria</taxon>
        <taxon>Foraminifera</taxon>
        <taxon>Monothalamids</taxon>
        <taxon>Reticulomyxidae</taxon>
        <taxon>Reticulomyxa</taxon>
    </lineage>
</organism>
<dbReference type="SUPFAM" id="SSF117281">
    <property type="entry name" value="Kelch motif"/>
    <property type="match status" value="1"/>
</dbReference>
<dbReference type="OrthoDB" id="45365at2759"/>
<comment type="caution">
    <text evidence="1">The sequence shown here is derived from an EMBL/GenBank/DDBJ whole genome shotgun (WGS) entry which is preliminary data.</text>
</comment>
<name>X6LR50_RETFI</name>
<sequence length="172" mass="20047">MLLFSRNAGLSITYDETSNNFHFQNIRVCTSIRPLFSYACVCVNDCILFFGGDDNFEIRASKDVHKYSIKENRWMKFEQTLPFGLSSFVAILDETNTYVYIIGGFDGKKAISTHIRVKVEKWMKEETDIEKQQIAEEDKKIEIEKTKVVKLIEMLSALRHNHNTQNMRTGYK</sequence>
<dbReference type="InterPro" id="IPR015915">
    <property type="entry name" value="Kelch-typ_b-propeller"/>
</dbReference>
<dbReference type="EMBL" id="ASPP01030310">
    <property type="protein sequence ID" value="ETO04104.1"/>
    <property type="molecule type" value="Genomic_DNA"/>
</dbReference>
<proteinExistence type="predicted"/>
<gene>
    <name evidence="1" type="ORF">RFI_33298</name>
</gene>
<dbReference type="AlphaFoldDB" id="X6LR50"/>
<reference evidence="1 2" key="1">
    <citation type="journal article" date="2013" name="Curr. Biol.">
        <title>The Genome of the Foraminiferan Reticulomyxa filosa.</title>
        <authorList>
            <person name="Glockner G."/>
            <person name="Hulsmann N."/>
            <person name="Schleicher M."/>
            <person name="Noegel A.A."/>
            <person name="Eichinger L."/>
            <person name="Gallinger C."/>
            <person name="Pawlowski J."/>
            <person name="Sierra R."/>
            <person name="Euteneuer U."/>
            <person name="Pillet L."/>
            <person name="Moustafa A."/>
            <person name="Platzer M."/>
            <person name="Groth M."/>
            <person name="Szafranski K."/>
            <person name="Schliwa M."/>
        </authorList>
    </citation>
    <scope>NUCLEOTIDE SEQUENCE [LARGE SCALE GENOMIC DNA]</scope>
</reference>
<dbReference type="Pfam" id="PF01344">
    <property type="entry name" value="Kelch_1"/>
    <property type="match status" value="1"/>
</dbReference>
<dbReference type="InterPro" id="IPR006652">
    <property type="entry name" value="Kelch_1"/>
</dbReference>
<accession>X6LR50</accession>
<dbReference type="Proteomes" id="UP000023152">
    <property type="component" value="Unassembled WGS sequence"/>
</dbReference>
<dbReference type="Gene3D" id="2.120.10.80">
    <property type="entry name" value="Kelch-type beta propeller"/>
    <property type="match status" value="1"/>
</dbReference>
<protein>
    <recommendedName>
        <fullName evidence="3">Kelch motif family protein</fullName>
    </recommendedName>
</protein>
<evidence type="ECO:0000313" key="2">
    <source>
        <dbReference type="Proteomes" id="UP000023152"/>
    </source>
</evidence>
<keyword evidence="2" id="KW-1185">Reference proteome</keyword>
<evidence type="ECO:0000313" key="1">
    <source>
        <dbReference type="EMBL" id="ETO04104.1"/>
    </source>
</evidence>
<evidence type="ECO:0008006" key="3">
    <source>
        <dbReference type="Google" id="ProtNLM"/>
    </source>
</evidence>